<name>A0A401FKZ7_9LACO</name>
<dbReference type="InterPro" id="IPR023093">
    <property type="entry name" value="ScpA-like_C"/>
</dbReference>
<comment type="caution">
    <text evidence="1">The sequence shown here is derived from an EMBL/GenBank/DDBJ whole genome shotgun (WGS) entry which is preliminary data.</text>
</comment>
<gene>
    <name evidence="1" type="ORF">NBRC111893_1201</name>
</gene>
<proteinExistence type="predicted"/>
<evidence type="ECO:0000313" key="1">
    <source>
        <dbReference type="EMBL" id="GAY73055.1"/>
    </source>
</evidence>
<dbReference type="InterPro" id="IPR003768">
    <property type="entry name" value="ScpA"/>
</dbReference>
<dbReference type="AlphaFoldDB" id="A0A401FKZ7"/>
<protein>
    <submittedName>
        <fullName evidence="1">Uncharacterized protein</fullName>
    </submittedName>
</protein>
<evidence type="ECO:0000313" key="2">
    <source>
        <dbReference type="Proteomes" id="UP000286974"/>
    </source>
</evidence>
<keyword evidence="2" id="KW-1185">Reference proteome</keyword>
<organism evidence="1 2">
    <name type="scientific">Lentilactobacillus kosonis</name>
    <dbReference type="NCBI Taxonomy" id="2810561"/>
    <lineage>
        <taxon>Bacteria</taxon>
        <taxon>Bacillati</taxon>
        <taxon>Bacillota</taxon>
        <taxon>Bacilli</taxon>
        <taxon>Lactobacillales</taxon>
        <taxon>Lactobacillaceae</taxon>
        <taxon>Lentilactobacillus</taxon>
    </lineage>
</organism>
<reference evidence="1 2" key="1">
    <citation type="submission" date="2017-11" db="EMBL/GenBank/DDBJ databases">
        <title>Draft Genome Sequence of Lactobacillus curieae NBRC 111893 isolated from Koso, a Japanese sugar-Vegetable Fermented Beverage.</title>
        <authorList>
            <person name="Chiou T.Y."/>
            <person name="Oshima K."/>
            <person name="Suda W."/>
            <person name="Hattori M."/>
            <person name="Takahashi T."/>
        </authorList>
    </citation>
    <scope>NUCLEOTIDE SEQUENCE [LARGE SCALE GENOMIC DNA]</scope>
    <source>
        <strain evidence="1 2">NBRC111893</strain>
    </source>
</reference>
<sequence>MLEPSPFNRLDLMAAFVDALKRLRYNQPMSTVVHEWKYTIESQTEAIRQIMGHSSSITFNELTELAATSEEVITDFLAILEMAKYQEIKLSQTNRSDPIKITKGDV</sequence>
<dbReference type="EMBL" id="BEXA01000002">
    <property type="protein sequence ID" value="GAY73055.1"/>
    <property type="molecule type" value="Genomic_DNA"/>
</dbReference>
<dbReference type="Pfam" id="PF02616">
    <property type="entry name" value="SMC_ScpA"/>
    <property type="match status" value="1"/>
</dbReference>
<dbReference type="Gene3D" id="1.10.10.580">
    <property type="entry name" value="Structural maintenance of chromosome 1. Chain E"/>
    <property type="match status" value="1"/>
</dbReference>
<accession>A0A401FKZ7</accession>
<dbReference type="Proteomes" id="UP000286974">
    <property type="component" value="Unassembled WGS sequence"/>
</dbReference>